<evidence type="ECO:0000259" key="2">
    <source>
        <dbReference type="PROSITE" id="PS50076"/>
    </source>
</evidence>
<keyword evidence="1" id="KW-0472">Membrane</keyword>
<proteinExistence type="predicted"/>
<sequence>MSAEIWRHLGIPQTDSEADIRRAYAERLKTTNPEDDAEGFKRLRNAYERAIEQVRWKARYAEMDAADAAFDDEEYLDNEAAPSSAPRQSRAPIPEPAVELDPELDQHRALKQTLEEAVAAQKSPWEVQAAFQAVVTSPAMERLDVHADTEMWIANLVRRYGGGAALIDHAFKHFGWDGQNRIGDLGAGMQSFRESLAQEATSDAFIARVKGRRHEFYDAYRETTRPLKERNWLSRVLSLPRLYLVRRFLDYIDDKVPYAYDDLDYEATDWWRKRIHFWMRPLAIFGWVVRASIVVGVIALFVIFAGESEGPASSRANPQFQARQGCVASLAEWRADGAACDLYLALVPDSLLMRQYAGLIALREARFDDANAQFSEILRQAPNDPEAQYGLGLALIDNGIASDRQRGMELAQGALALDAGVRGYFSRNGVVSQPALETGVAPISPLPTIPLHDVRPTDVAVQGQHVFDEAYTYFGIPEGFTAGRVMVECLTRLTGRFSDCHIVEETPRSLGHGEVALRVMAAATVTPASLNGVPVDSVPIRVPVTFQLAPEE</sequence>
<reference evidence="3 4" key="1">
    <citation type="submission" date="2015-11" db="EMBL/GenBank/DDBJ databases">
        <title>Whole-Genome Sequence of Candidatus Oderbacter manganicum from the National Park Lower Oder Valley, Germany.</title>
        <authorList>
            <person name="Braun B."/>
            <person name="Liere K."/>
            <person name="Szewzyk U."/>
        </authorList>
    </citation>
    <scope>NUCLEOTIDE SEQUENCE [LARGE SCALE GENOMIC DNA]</scope>
    <source>
        <strain evidence="3 4">OTSz_A_272</strain>
    </source>
</reference>
<dbReference type="OrthoDB" id="8094857at2"/>
<dbReference type="Proteomes" id="UP000092498">
    <property type="component" value="Chromosome"/>
</dbReference>
<evidence type="ECO:0000313" key="3">
    <source>
        <dbReference type="EMBL" id="ANP45016.1"/>
    </source>
</evidence>
<dbReference type="InterPro" id="IPR001623">
    <property type="entry name" value="DnaJ_domain"/>
</dbReference>
<evidence type="ECO:0000313" key="4">
    <source>
        <dbReference type="Proteomes" id="UP000092498"/>
    </source>
</evidence>
<protein>
    <recommendedName>
        <fullName evidence="2">J domain-containing protein</fullName>
    </recommendedName>
</protein>
<evidence type="ECO:0000256" key="1">
    <source>
        <dbReference type="SAM" id="Phobius"/>
    </source>
</evidence>
<dbReference type="KEGG" id="cbot:ATE48_03310"/>
<dbReference type="InParanoid" id="A0A1B1AEN0"/>
<dbReference type="Gene3D" id="3.30.1150.10">
    <property type="match status" value="1"/>
</dbReference>
<gene>
    <name evidence="3" type="ORF">ATE48_03310</name>
</gene>
<feature type="domain" description="J" evidence="2">
    <location>
        <begin position="4"/>
        <end position="64"/>
    </location>
</feature>
<accession>A0A1B1AEN0</accession>
<dbReference type="PROSITE" id="PS50076">
    <property type="entry name" value="DNAJ_2"/>
    <property type="match status" value="1"/>
</dbReference>
<keyword evidence="1" id="KW-1133">Transmembrane helix</keyword>
<dbReference type="AlphaFoldDB" id="A0A1B1AEN0"/>
<feature type="transmembrane region" description="Helical" evidence="1">
    <location>
        <begin position="282"/>
        <end position="305"/>
    </location>
</feature>
<dbReference type="SUPFAM" id="SSF48452">
    <property type="entry name" value="TPR-like"/>
    <property type="match status" value="1"/>
</dbReference>
<dbReference type="STRING" id="1759059.ATE48_03310"/>
<keyword evidence="4" id="KW-1185">Reference proteome</keyword>
<name>A0A1B1AEN0_9PROT</name>
<dbReference type="EMBL" id="CP013244">
    <property type="protein sequence ID" value="ANP45016.1"/>
    <property type="molecule type" value="Genomic_DNA"/>
</dbReference>
<dbReference type="RefSeq" id="WP_066767774.1">
    <property type="nucleotide sequence ID" value="NZ_CP013244.1"/>
</dbReference>
<organism evidence="3 4">
    <name type="scientific">Candidatus Viadribacter manganicus</name>
    <dbReference type="NCBI Taxonomy" id="1759059"/>
    <lineage>
        <taxon>Bacteria</taxon>
        <taxon>Pseudomonadati</taxon>
        <taxon>Pseudomonadota</taxon>
        <taxon>Alphaproteobacteria</taxon>
        <taxon>Hyphomonadales</taxon>
        <taxon>Hyphomonadaceae</taxon>
        <taxon>Candidatus Viadribacter</taxon>
    </lineage>
</organism>
<keyword evidence="1" id="KW-0812">Transmembrane</keyword>
<dbReference type="InterPro" id="IPR011990">
    <property type="entry name" value="TPR-like_helical_dom_sf"/>
</dbReference>
<dbReference type="Gene3D" id="1.25.40.10">
    <property type="entry name" value="Tetratricopeptide repeat domain"/>
    <property type="match status" value="1"/>
</dbReference>